<proteinExistence type="predicted"/>
<reference evidence="2" key="2">
    <citation type="journal article" date="2021" name="PeerJ">
        <title>Extensive microbial diversity within the chicken gut microbiome revealed by metagenomics and culture.</title>
        <authorList>
            <person name="Gilroy R."/>
            <person name="Ravi A."/>
            <person name="Getino M."/>
            <person name="Pursley I."/>
            <person name="Horton D.L."/>
            <person name="Alikhan N.F."/>
            <person name="Baker D."/>
            <person name="Gharbi K."/>
            <person name="Hall N."/>
            <person name="Watson M."/>
            <person name="Adriaenssens E.M."/>
            <person name="Foster-Nyarko E."/>
            <person name="Jarju S."/>
            <person name="Secka A."/>
            <person name="Antonio M."/>
            <person name="Oren A."/>
            <person name="Chaudhuri R.R."/>
            <person name="La Ragione R."/>
            <person name="Hildebrand F."/>
            <person name="Pallen M.J."/>
        </authorList>
    </citation>
    <scope>NUCLEOTIDE SEQUENCE</scope>
    <source>
        <strain evidence="2">ChiBcec15-4380</strain>
    </source>
</reference>
<evidence type="ECO:0000313" key="3">
    <source>
        <dbReference type="Proteomes" id="UP000824239"/>
    </source>
</evidence>
<sequence>MKKKKESPVPHELRDQPVPPAKGAPGDMDDVLLWPEGPVGTRPVASLDDTIIFDGWM</sequence>
<evidence type="ECO:0000256" key="1">
    <source>
        <dbReference type="SAM" id="MobiDB-lite"/>
    </source>
</evidence>
<organism evidence="2 3">
    <name type="scientific">Candidatus Avoscillospira avicola</name>
    <dbReference type="NCBI Taxonomy" id="2840706"/>
    <lineage>
        <taxon>Bacteria</taxon>
        <taxon>Bacillati</taxon>
        <taxon>Bacillota</taxon>
        <taxon>Clostridia</taxon>
        <taxon>Eubacteriales</taxon>
        <taxon>Oscillospiraceae</taxon>
        <taxon>Oscillospiraceae incertae sedis</taxon>
        <taxon>Candidatus Avoscillospira</taxon>
    </lineage>
</organism>
<dbReference type="EMBL" id="DVHE01000068">
    <property type="protein sequence ID" value="HIR51359.1"/>
    <property type="molecule type" value="Genomic_DNA"/>
</dbReference>
<feature type="region of interest" description="Disordered" evidence="1">
    <location>
        <begin position="1"/>
        <end position="31"/>
    </location>
</feature>
<dbReference type="Proteomes" id="UP000824239">
    <property type="component" value="Unassembled WGS sequence"/>
</dbReference>
<accession>A0A9D1DIL0</accession>
<reference evidence="2" key="1">
    <citation type="submission" date="2020-10" db="EMBL/GenBank/DDBJ databases">
        <authorList>
            <person name="Gilroy R."/>
        </authorList>
    </citation>
    <scope>NUCLEOTIDE SEQUENCE</scope>
    <source>
        <strain evidence="2">ChiBcec15-4380</strain>
    </source>
</reference>
<gene>
    <name evidence="2" type="ORF">IAA53_08800</name>
</gene>
<feature type="compositionally biased region" description="Basic and acidic residues" evidence="1">
    <location>
        <begin position="1"/>
        <end position="15"/>
    </location>
</feature>
<comment type="caution">
    <text evidence="2">The sequence shown here is derived from an EMBL/GenBank/DDBJ whole genome shotgun (WGS) entry which is preliminary data.</text>
</comment>
<evidence type="ECO:0000313" key="2">
    <source>
        <dbReference type="EMBL" id="HIR51359.1"/>
    </source>
</evidence>
<protein>
    <submittedName>
        <fullName evidence="2">Uncharacterized protein</fullName>
    </submittedName>
</protein>
<dbReference type="AlphaFoldDB" id="A0A9D1DIL0"/>
<name>A0A9D1DIL0_9FIRM</name>